<dbReference type="Pfam" id="PF02798">
    <property type="entry name" value="GST_N"/>
    <property type="match status" value="1"/>
</dbReference>
<dbReference type="InterPro" id="IPR036282">
    <property type="entry name" value="Glutathione-S-Trfase_C_sf"/>
</dbReference>
<dbReference type="InterPro" id="IPR004046">
    <property type="entry name" value="GST_C"/>
</dbReference>
<evidence type="ECO:0000256" key="1">
    <source>
        <dbReference type="RuleBase" id="RU003494"/>
    </source>
</evidence>
<dbReference type="Pfam" id="PF00043">
    <property type="entry name" value="GST_C"/>
    <property type="match status" value="1"/>
</dbReference>
<keyword evidence="5" id="KW-1185">Reference proteome</keyword>
<dbReference type="SUPFAM" id="SSF52833">
    <property type="entry name" value="Thioredoxin-like"/>
    <property type="match status" value="1"/>
</dbReference>
<reference evidence="4 5" key="2">
    <citation type="journal article" date="2022" name="Mar. Drugs">
        <title>Bioassay-Guided Fractionation Leads to the Detection of Cholic Acid Generated by the Rare Thalassomonas sp.</title>
        <authorList>
            <person name="Pheiffer F."/>
            <person name="Schneider Y.K."/>
            <person name="Hansen E.H."/>
            <person name="Andersen J.H."/>
            <person name="Isaksson J."/>
            <person name="Busche T."/>
            <person name="R C."/>
            <person name="Kalinowski J."/>
            <person name="Zyl L.V."/>
            <person name="Trindade M."/>
        </authorList>
    </citation>
    <scope>NUCLEOTIDE SEQUENCE [LARGE SCALE GENOMIC DNA]</scope>
    <source>
        <strain evidence="4 5">XOM25</strain>
    </source>
</reference>
<dbReference type="SFLD" id="SFLDS00019">
    <property type="entry name" value="Glutathione_Transferase_(cytos"/>
    <property type="match status" value="1"/>
</dbReference>
<proteinExistence type="inferred from homology"/>
<dbReference type="PROSITE" id="PS50405">
    <property type="entry name" value="GST_CTER"/>
    <property type="match status" value="1"/>
</dbReference>
<dbReference type="SFLD" id="SFLDG01150">
    <property type="entry name" value="Main.1:_Beta-like"/>
    <property type="match status" value="1"/>
</dbReference>
<evidence type="ECO:0000313" key="4">
    <source>
        <dbReference type="EMBL" id="WDE08577.1"/>
    </source>
</evidence>
<dbReference type="InterPro" id="IPR010987">
    <property type="entry name" value="Glutathione-S-Trfase_C-like"/>
</dbReference>
<dbReference type="CDD" id="cd03057">
    <property type="entry name" value="GST_N_Beta"/>
    <property type="match status" value="1"/>
</dbReference>
<feature type="domain" description="GST C-terminal" evidence="3">
    <location>
        <begin position="86"/>
        <end position="212"/>
    </location>
</feature>
<accession>A0AAF0CAI1</accession>
<protein>
    <submittedName>
        <fullName evidence="4">Glutathione S-transferase family protein</fullName>
    </submittedName>
</protein>
<dbReference type="CDD" id="cd03188">
    <property type="entry name" value="GST_C_Beta"/>
    <property type="match status" value="1"/>
</dbReference>
<dbReference type="SFLD" id="SFLDG00358">
    <property type="entry name" value="Main_(cytGST)"/>
    <property type="match status" value="1"/>
</dbReference>
<dbReference type="InterPro" id="IPR036249">
    <property type="entry name" value="Thioredoxin-like_sf"/>
</dbReference>
<dbReference type="PROSITE" id="PS50404">
    <property type="entry name" value="GST_NTER"/>
    <property type="match status" value="1"/>
</dbReference>
<dbReference type="KEGG" id="tvd:SG34_032155"/>
<dbReference type="PANTHER" id="PTHR44051">
    <property type="entry name" value="GLUTATHIONE S-TRANSFERASE-RELATED"/>
    <property type="match status" value="1"/>
</dbReference>
<feature type="domain" description="GST N-terminal" evidence="2">
    <location>
        <begin position="1"/>
        <end position="80"/>
    </location>
</feature>
<evidence type="ECO:0000259" key="2">
    <source>
        <dbReference type="PROSITE" id="PS50404"/>
    </source>
</evidence>
<comment type="similarity">
    <text evidence="1">Belongs to the GST superfamily.</text>
</comment>
<evidence type="ECO:0000259" key="3">
    <source>
        <dbReference type="PROSITE" id="PS50405"/>
    </source>
</evidence>
<gene>
    <name evidence="4" type="ORF">SG34_032155</name>
</gene>
<organism evidence="4 5">
    <name type="scientific">Thalassomonas viridans</name>
    <dbReference type="NCBI Taxonomy" id="137584"/>
    <lineage>
        <taxon>Bacteria</taxon>
        <taxon>Pseudomonadati</taxon>
        <taxon>Pseudomonadota</taxon>
        <taxon>Gammaproteobacteria</taxon>
        <taxon>Alteromonadales</taxon>
        <taxon>Colwelliaceae</taxon>
        <taxon>Thalassomonas</taxon>
    </lineage>
</organism>
<reference evidence="4 5" key="1">
    <citation type="journal article" date="2015" name="Genome Announc.">
        <title>Draft Genome Sequences of Marine Isolates of Thalassomonas viridans and Thalassomonas actiniarum.</title>
        <authorList>
            <person name="Olonade I."/>
            <person name="van Zyl L.J."/>
            <person name="Trindade M."/>
        </authorList>
    </citation>
    <scope>NUCLEOTIDE SEQUENCE [LARGE SCALE GENOMIC DNA]</scope>
    <source>
        <strain evidence="4 5">XOM25</strain>
    </source>
</reference>
<evidence type="ECO:0000313" key="5">
    <source>
        <dbReference type="Proteomes" id="UP000032352"/>
    </source>
</evidence>
<dbReference type="Gene3D" id="1.20.1050.10">
    <property type="match status" value="1"/>
</dbReference>
<dbReference type="EMBL" id="CP059734">
    <property type="protein sequence ID" value="WDE08577.1"/>
    <property type="molecule type" value="Genomic_DNA"/>
</dbReference>
<dbReference type="InterPro" id="IPR004045">
    <property type="entry name" value="Glutathione_S-Trfase_N"/>
</dbReference>
<dbReference type="AlphaFoldDB" id="A0AAF0CAI1"/>
<dbReference type="Gene3D" id="3.40.30.10">
    <property type="entry name" value="Glutaredoxin"/>
    <property type="match status" value="1"/>
</dbReference>
<sequence length="212" mass="24618">MYHLYYYPLNASMAPHFILEELKVNFELITVDRKSNEQKSADYLALNPAGRIPTLIDEGRPIFESPAICIHLAETNPAAQLIPEIDDPNRALFFQWMMYLTNTVQAELMVYFYPSKHTTDEKNIEGIVKAQEQRVTEMFELLDRELEGRDFLIGETVSACDFFLFMLAVWADEFDKPPLAFKNLSRYLCKLAQRDSVIRVCEKEGLSLKDYQ</sequence>
<dbReference type="Proteomes" id="UP000032352">
    <property type="component" value="Chromosome pTvir"/>
</dbReference>
<dbReference type="RefSeq" id="WP_044841948.1">
    <property type="nucleotide sequence ID" value="NZ_CP059734.1"/>
</dbReference>
<dbReference type="InterPro" id="IPR040079">
    <property type="entry name" value="Glutathione_S-Trfase"/>
</dbReference>
<dbReference type="SUPFAM" id="SSF47616">
    <property type="entry name" value="GST C-terminal domain-like"/>
    <property type="match status" value="1"/>
</dbReference>
<dbReference type="PANTHER" id="PTHR44051:SF8">
    <property type="entry name" value="GLUTATHIONE S-TRANSFERASE GSTA"/>
    <property type="match status" value="1"/>
</dbReference>
<name>A0AAF0CAI1_9GAMM</name>